<keyword evidence="4" id="KW-1185">Reference proteome</keyword>
<dbReference type="Pfam" id="PF00675">
    <property type="entry name" value="Peptidase_M16"/>
    <property type="match status" value="1"/>
</dbReference>
<feature type="region of interest" description="Disordered" evidence="1">
    <location>
        <begin position="533"/>
        <end position="570"/>
    </location>
</feature>
<feature type="compositionally biased region" description="Polar residues" evidence="1">
    <location>
        <begin position="691"/>
        <end position="704"/>
    </location>
</feature>
<dbReference type="GO" id="GO:0005739">
    <property type="term" value="C:mitochondrion"/>
    <property type="evidence" value="ECO:0007669"/>
    <property type="project" value="TreeGrafter"/>
</dbReference>
<dbReference type="OrthoDB" id="10251424at2759"/>
<dbReference type="AlphaFoldDB" id="A0A9N7MNI0"/>
<dbReference type="InterPro" id="IPR011765">
    <property type="entry name" value="Pept_M16_N"/>
</dbReference>
<feature type="compositionally biased region" description="Polar residues" evidence="1">
    <location>
        <begin position="302"/>
        <end position="313"/>
    </location>
</feature>
<dbReference type="EMBL" id="CACSLK010003174">
    <property type="protein sequence ID" value="CAA0808693.1"/>
    <property type="molecule type" value="Genomic_DNA"/>
</dbReference>
<accession>A0A9N7MNI0</accession>
<feature type="compositionally biased region" description="Polar residues" evidence="1">
    <location>
        <begin position="233"/>
        <end position="243"/>
    </location>
</feature>
<dbReference type="PANTHER" id="PTHR11851">
    <property type="entry name" value="METALLOPROTEASE"/>
    <property type="match status" value="1"/>
</dbReference>
<evidence type="ECO:0000259" key="2">
    <source>
        <dbReference type="Pfam" id="PF00675"/>
    </source>
</evidence>
<protein>
    <submittedName>
        <fullName evidence="3">Probable mitochondrial-processing peptidase subunit alpha-1</fullName>
    </submittedName>
</protein>
<organism evidence="3 4">
    <name type="scientific">Striga hermonthica</name>
    <name type="common">Purple witchweed</name>
    <name type="synonym">Buchnera hermonthica</name>
    <dbReference type="NCBI Taxonomy" id="68872"/>
    <lineage>
        <taxon>Eukaryota</taxon>
        <taxon>Viridiplantae</taxon>
        <taxon>Streptophyta</taxon>
        <taxon>Embryophyta</taxon>
        <taxon>Tracheophyta</taxon>
        <taxon>Spermatophyta</taxon>
        <taxon>Magnoliopsida</taxon>
        <taxon>eudicotyledons</taxon>
        <taxon>Gunneridae</taxon>
        <taxon>Pentapetalae</taxon>
        <taxon>asterids</taxon>
        <taxon>lamiids</taxon>
        <taxon>Lamiales</taxon>
        <taxon>Orobanchaceae</taxon>
        <taxon>Buchnereae</taxon>
        <taxon>Striga</taxon>
    </lineage>
</organism>
<name>A0A9N7MNI0_STRHE</name>
<evidence type="ECO:0000313" key="3">
    <source>
        <dbReference type="EMBL" id="CAA0808693.1"/>
    </source>
</evidence>
<dbReference type="SUPFAM" id="SSF63411">
    <property type="entry name" value="LuxS/MPP-like metallohydrolase"/>
    <property type="match status" value="1"/>
</dbReference>
<dbReference type="Gene3D" id="3.30.830.10">
    <property type="entry name" value="Metalloenzyme, LuxS/M16 peptidase-like"/>
    <property type="match status" value="1"/>
</dbReference>
<feature type="region of interest" description="Disordered" evidence="1">
    <location>
        <begin position="290"/>
        <end position="317"/>
    </location>
</feature>
<dbReference type="GO" id="GO:0046872">
    <property type="term" value="F:metal ion binding"/>
    <property type="evidence" value="ECO:0007669"/>
    <property type="project" value="InterPro"/>
</dbReference>
<comment type="caution">
    <text evidence="3">The sequence shown here is derived from an EMBL/GenBank/DDBJ whole genome shotgun (WGS) entry which is preliminary data.</text>
</comment>
<proteinExistence type="predicted"/>
<feature type="region of interest" description="Disordered" evidence="1">
    <location>
        <begin position="686"/>
        <end position="720"/>
    </location>
</feature>
<feature type="domain" description="Peptidase M16 N-terminal" evidence="2">
    <location>
        <begin position="309"/>
        <end position="394"/>
    </location>
</feature>
<feature type="compositionally biased region" description="Basic and acidic residues" evidence="1">
    <location>
        <begin position="12"/>
        <end position="28"/>
    </location>
</feature>
<dbReference type="PANTHER" id="PTHR11851:SF190">
    <property type="entry name" value="MITOCHONDRIAL-PROCESSING PEPTIDASE SUBUNIT ALPHA"/>
    <property type="match status" value="1"/>
</dbReference>
<dbReference type="InterPro" id="IPR050361">
    <property type="entry name" value="MPP/UQCRC_Complex"/>
</dbReference>
<feature type="region of interest" description="Disordered" evidence="1">
    <location>
        <begin position="631"/>
        <end position="652"/>
    </location>
</feature>
<dbReference type="InterPro" id="IPR011249">
    <property type="entry name" value="Metalloenz_LuxS/M16"/>
</dbReference>
<evidence type="ECO:0000256" key="1">
    <source>
        <dbReference type="SAM" id="MobiDB-lite"/>
    </source>
</evidence>
<feature type="region of interest" description="Disordered" evidence="1">
    <location>
        <begin position="1"/>
        <end position="167"/>
    </location>
</feature>
<sequence>MRQSETAADPPDDQRLVPPDQREGEFPRLSEAYSHPSLSFAPSKKRRSTGNFDHPPIEPSRPSSPNLRPASPKLSFRDLLSKNRSHVTIPSAEEGADSMESGITVVMNGRPGPWMIASKRTRQYTRAPQNRAGPSKHNGSVGSGSRFDTLLEEDEGDPETNIPAAPNGDLVFTARAGEQAKGLGPKVWKPKSLSRGPKPTHTATKVARDDNLLGSETTLSKPQGRPEAVGRSSGLSRESTVNRGKSVAQDGCFMIPAVSDLDPTKHQAVTFVTSQPVERDMVEVSHSSIVVPPSLQEDPPDASQSLSDASETSKVGDDVECGSIYETSTSLGVTHLLGRMAFKSTTDKSHLDIVREVEKIDGHLGSSASREHMSYSCDALAKYVPEMINKLKDEISDFSRNPENLLIEAVHATGYSDPFANTFVASKSSLRGLNSSVLKEFLDLTDFALAFELPGGGWIKEKNAMTLTVLQLLMGRGGGSFSAGDPGKGSENRSLIQESDFATNAIDIAVKELIAVASLGEGSQLDATAHFRRRAAQPTGSHLKHHRAQSSPPPSSRSHHHGHSSPSLHHPDATCTFLSRAFSGDQSSACRCSTTHPQARPWAAPVAGKVEPRHRCCTHVRSSILPVKSHRLRRARDHSHPRRKAQSRPVHPAAALSPVRLELFLAKNCDQLSFYARVRVASLDSRADQPVFSSTRRPTSTLETPHSDPHHLQQTSLRSE</sequence>
<gene>
    <name evidence="3" type="ORF">SHERM_10921</name>
</gene>
<feature type="compositionally biased region" description="Basic residues" evidence="1">
    <location>
        <begin position="631"/>
        <end position="646"/>
    </location>
</feature>
<dbReference type="Proteomes" id="UP001153555">
    <property type="component" value="Unassembled WGS sequence"/>
</dbReference>
<reference evidence="3" key="1">
    <citation type="submission" date="2019-12" db="EMBL/GenBank/DDBJ databases">
        <authorList>
            <person name="Scholes J."/>
        </authorList>
    </citation>
    <scope>NUCLEOTIDE SEQUENCE</scope>
</reference>
<feature type="region of interest" description="Disordered" evidence="1">
    <location>
        <begin position="180"/>
        <end position="245"/>
    </location>
</feature>
<evidence type="ECO:0000313" key="4">
    <source>
        <dbReference type="Proteomes" id="UP001153555"/>
    </source>
</evidence>